<keyword evidence="1" id="KW-0863">Zinc-finger</keyword>
<dbReference type="GO" id="GO:0003676">
    <property type="term" value="F:nucleic acid binding"/>
    <property type="evidence" value="ECO:0007669"/>
    <property type="project" value="InterPro"/>
</dbReference>
<comment type="caution">
    <text evidence="4">The sequence shown here is derived from an EMBL/GenBank/DDBJ whole genome shotgun (WGS) entry which is preliminary data.</text>
</comment>
<dbReference type="SUPFAM" id="SSF57756">
    <property type="entry name" value="Retrovirus zinc finger-like domains"/>
    <property type="match status" value="1"/>
</dbReference>
<dbReference type="InterPro" id="IPR036691">
    <property type="entry name" value="Endo/exonu/phosph_ase_sf"/>
</dbReference>
<dbReference type="GO" id="GO:0003824">
    <property type="term" value="F:catalytic activity"/>
    <property type="evidence" value="ECO:0007669"/>
    <property type="project" value="InterPro"/>
</dbReference>
<keyword evidence="1" id="KW-0862">Zinc</keyword>
<dbReference type="Proteomes" id="UP000646827">
    <property type="component" value="Unassembled WGS sequence"/>
</dbReference>
<accession>A0A8H7VDJ8</accession>
<evidence type="ECO:0000259" key="3">
    <source>
        <dbReference type="PROSITE" id="PS50158"/>
    </source>
</evidence>
<dbReference type="SUPFAM" id="SSF56219">
    <property type="entry name" value="DNase I-like"/>
    <property type="match status" value="1"/>
</dbReference>
<protein>
    <recommendedName>
        <fullName evidence="3">CCHC-type domain-containing protein</fullName>
    </recommendedName>
</protein>
<evidence type="ECO:0000256" key="1">
    <source>
        <dbReference type="PROSITE-ProRule" id="PRU00047"/>
    </source>
</evidence>
<dbReference type="InterPro" id="IPR005135">
    <property type="entry name" value="Endo/exonuclease/phosphatase"/>
</dbReference>
<name>A0A8H7VDJ8_9FUNG</name>
<reference evidence="4 5" key="1">
    <citation type="submission" date="2020-12" db="EMBL/GenBank/DDBJ databases">
        <title>Metabolic potential, ecology and presence of endohyphal bacteria is reflected in genomic diversity of Mucoromycotina.</title>
        <authorList>
            <person name="Muszewska A."/>
            <person name="Okrasinska A."/>
            <person name="Steczkiewicz K."/>
            <person name="Drgas O."/>
            <person name="Orlowska M."/>
            <person name="Perlinska-Lenart U."/>
            <person name="Aleksandrzak-Piekarczyk T."/>
            <person name="Szatraj K."/>
            <person name="Zielenkiewicz U."/>
            <person name="Pilsyk S."/>
            <person name="Malc E."/>
            <person name="Mieczkowski P."/>
            <person name="Kruszewska J.S."/>
            <person name="Biernat P."/>
            <person name="Pawlowska J."/>
        </authorList>
    </citation>
    <scope>NUCLEOTIDE SEQUENCE [LARGE SCALE GENOMIC DNA]</scope>
    <source>
        <strain evidence="4 5">CBS 142.35</strain>
    </source>
</reference>
<proteinExistence type="predicted"/>
<feature type="region of interest" description="Disordered" evidence="2">
    <location>
        <begin position="289"/>
        <end position="332"/>
    </location>
</feature>
<organism evidence="4 5">
    <name type="scientific">Circinella minor</name>
    <dbReference type="NCBI Taxonomy" id="1195481"/>
    <lineage>
        <taxon>Eukaryota</taxon>
        <taxon>Fungi</taxon>
        <taxon>Fungi incertae sedis</taxon>
        <taxon>Mucoromycota</taxon>
        <taxon>Mucoromycotina</taxon>
        <taxon>Mucoromycetes</taxon>
        <taxon>Mucorales</taxon>
        <taxon>Lichtheimiaceae</taxon>
        <taxon>Circinella</taxon>
    </lineage>
</organism>
<feature type="compositionally biased region" description="Polar residues" evidence="2">
    <location>
        <begin position="303"/>
        <end position="332"/>
    </location>
</feature>
<feature type="compositionally biased region" description="Polar residues" evidence="2">
    <location>
        <begin position="139"/>
        <end position="156"/>
    </location>
</feature>
<keyword evidence="5" id="KW-1185">Reference proteome</keyword>
<evidence type="ECO:0000313" key="4">
    <source>
        <dbReference type="EMBL" id="KAG2216485.1"/>
    </source>
</evidence>
<dbReference type="Gene3D" id="3.60.10.10">
    <property type="entry name" value="Endonuclease/exonuclease/phosphatase"/>
    <property type="match status" value="1"/>
</dbReference>
<dbReference type="GO" id="GO:0008270">
    <property type="term" value="F:zinc ion binding"/>
    <property type="evidence" value="ECO:0007669"/>
    <property type="project" value="UniProtKB-KW"/>
</dbReference>
<dbReference type="PROSITE" id="PS50158">
    <property type="entry name" value="ZF_CCHC"/>
    <property type="match status" value="1"/>
</dbReference>
<feature type="compositionally biased region" description="Polar residues" evidence="2">
    <location>
        <begin position="166"/>
        <end position="184"/>
    </location>
</feature>
<feature type="region of interest" description="Disordered" evidence="2">
    <location>
        <begin position="121"/>
        <end position="194"/>
    </location>
</feature>
<sequence length="580" mass="65114">MPPTKLLEGITTSLNIYGHVLDCGIYRDATSGIFMGNGFAVLDRQVIEGAQPFSAMSHNISWLTTDNYFYATWASMPLHCARCHKPDHHVRICPSHPCNFRTCWTCGKVGHISVNCTDERDHLPGNKGNNGSKRRRIRTSNIGFSTPATSGTSNTVPPEPIAHTSAGDTTNKTPPITQEAPTLTNNDDSDDSDDEEMINVTQELDNDTSITPSPVVTIDNVAVTLSTTFAEKATNPSAFSNIIQQAASQQINTNWHTHYPLSTEDRSHLLGLPEAEQKVAAMMLRLRFPHQEKIDPTPDQRTTKNGCITRSSQQTNNKQEPSGSALDSLQKTHNSEARSSLIRYLRQQQPQLLALQEINANTNDISQLFNLQFQPSATTSSLRERHQFFEYLQSSLIFTNTTLPYTDRLIIAGDFNYNCYSTEHHNHISTSWCAMLNTNFIDCINDTMAQPPLPTYRHGDTYFSTLDFIFASRSLRPLISRATVQNICKAWSDHSILSSFINMGDSPRGKSYWRGNPSFTQIKEFRQELAQHLSKIRPKLATQHSIQEAWEVLKKELQQFMQRFGRQRGANASSSMVLGL</sequence>
<dbReference type="Gene3D" id="4.10.60.10">
    <property type="entry name" value="Zinc finger, CCHC-type"/>
    <property type="match status" value="1"/>
</dbReference>
<dbReference type="Pfam" id="PF00098">
    <property type="entry name" value="zf-CCHC"/>
    <property type="match status" value="1"/>
</dbReference>
<dbReference type="AlphaFoldDB" id="A0A8H7VDJ8"/>
<dbReference type="EMBL" id="JAEPRB010000397">
    <property type="protein sequence ID" value="KAG2216485.1"/>
    <property type="molecule type" value="Genomic_DNA"/>
</dbReference>
<gene>
    <name evidence="4" type="ORF">INT45_001811</name>
</gene>
<feature type="domain" description="CCHC-type" evidence="3">
    <location>
        <begin position="103"/>
        <end position="118"/>
    </location>
</feature>
<dbReference type="InterPro" id="IPR001878">
    <property type="entry name" value="Znf_CCHC"/>
</dbReference>
<dbReference type="InterPro" id="IPR036875">
    <property type="entry name" value="Znf_CCHC_sf"/>
</dbReference>
<feature type="compositionally biased region" description="Basic and acidic residues" evidence="2">
    <location>
        <begin position="289"/>
        <end position="302"/>
    </location>
</feature>
<dbReference type="SMART" id="SM00343">
    <property type="entry name" value="ZnF_C2HC"/>
    <property type="match status" value="2"/>
</dbReference>
<evidence type="ECO:0000313" key="5">
    <source>
        <dbReference type="Proteomes" id="UP000646827"/>
    </source>
</evidence>
<keyword evidence="1" id="KW-0479">Metal-binding</keyword>
<dbReference type="Pfam" id="PF03372">
    <property type="entry name" value="Exo_endo_phos"/>
    <property type="match status" value="1"/>
</dbReference>
<evidence type="ECO:0000256" key="2">
    <source>
        <dbReference type="SAM" id="MobiDB-lite"/>
    </source>
</evidence>
<dbReference type="OrthoDB" id="2206986at2759"/>